<evidence type="ECO:0000313" key="1">
    <source>
        <dbReference type="EMBL" id="KAJ4709799.1"/>
    </source>
</evidence>
<evidence type="ECO:0000313" key="2">
    <source>
        <dbReference type="Proteomes" id="UP001164539"/>
    </source>
</evidence>
<gene>
    <name evidence="1" type="ORF">OWV82_016066</name>
</gene>
<keyword evidence="2" id="KW-1185">Reference proteome</keyword>
<accession>A0ACC1XEX0</accession>
<keyword evidence="1" id="KW-0808">Transferase</keyword>
<protein>
    <submittedName>
        <fullName evidence="1">TGF-beta-activated kinase 1 and MAP3K7-binding protein like</fullName>
    </submittedName>
</protein>
<dbReference type="Proteomes" id="UP001164539">
    <property type="component" value="Chromosome 9"/>
</dbReference>
<dbReference type="EMBL" id="CM051402">
    <property type="protein sequence ID" value="KAJ4709799.1"/>
    <property type="molecule type" value="Genomic_DNA"/>
</dbReference>
<comment type="caution">
    <text evidence="1">The sequence shown here is derived from an EMBL/GenBank/DDBJ whole genome shotgun (WGS) entry which is preliminary data.</text>
</comment>
<keyword evidence="1" id="KW-0418">Kinase</keyword>
<reference evidence="1 2" key="1">
    <citation type="journal article" date="2023" name="Science">
        <title>Complex scaffold remodeling in plant triterpene biosynthesis.</title>
        <authorList>
            <person name="De La Pena R."/>
            <person name="Hodgson H."/>
            <person name="Liu J.C."/>
            <person name="Stephenson M.J."/>
            <person name="Martin A.C."/>
            <person name="Owen C."/>
            <person name="Harkess A."/>
            <person name="Leebens-Mack J."/>
            <person name="Jimenez L.E."/>
            <person name="Osbourn A."/>
            <person name="Sattely E.S."/>
        </authorList>
    </citation>
    <scope>NUCLEOTIDE SEQUENCE [LARGE SCALE GENOMIC DNA]</scope>
    <source>
        <strain evidence="2">cv. JPN11</strain>
        <tissue evidence="1">Leaf</tissue>
    </source>
</reference>
<sequence length="129" mass="14625">MASSLAAVGFCHFCPCRKQKKQPKKFPQVRSSQSFRDEGKSADMVDANLSILKKRIEEVRKKEMVMKNRSCRAKHGWNYKPGYDHKQKRADIFCSSMEMIGFIGGALGFVFLSGTLCIFLVSFLVSFSN</sequence>
<name>A0ACC1XEX0_MELAZ</name>
<proteinExistence type="predicted"/>
<organism evidence="1 2">
    <name type="scientific">Melia azedarach</name>
    <name type="common">Chinaberry tree</name>
    <dbReference type="NCBI Taxonomy" id="155640"/>
    <lineage>
        <taxon>Eukaryota</taxon>
        <taxon>Viridiplantae</taxon>
        <taxon>Streptophyta</taxon>
        <taxon>Embryophyta</taxon>
        <taxon>Tracheophyta</taxon>
        <taxon>Spermatophyta</taxon>
        <taxon>Magnoliopsida</taxon>
        <taxon>eudicotyledons</taxon>
        <taxon>Gunneridae</taxon>
        <taxon>Pentapetalae</taxon>
        <taxon>rosids</taxon>
        <taxon>malvids</taxon>
        <taxon>Sapindales</taxon>
        <taxon>Meliaceae</taxon>
        <taxon>Melia</taxon>
    </lineage>
</organism>